<comment type="subcellular location">
    <subcellularLocation>
        <location evidence="1">Cell membrane</location>
        <topology evidence="1">Multi-pass membrane protein</topology>
    </subcellularLocation>
</comment>
<evidence type="ECO:0000256" key="3">
    <source>
        <dbReference type="ARBA" id="ARBA00022989"/>
    </source>
</evidence>
<reference evidence="7 8" key="1">
    <citation type="journal article" date="2016" name="Mol. Biol. Evol.">
        <title>Comparative Genomics of Early-Diverging Mushroom-Forming Fungi Provides Insights into the Origins of Lignocellulose Decay Capabilities.</title>
        <authorList>
            <person name="Nagy L.G."/>
            <person name="Riley R."/>
            <person name="Tritt A."/>
            <person name="Adam C."/>
            <person name="Daum C."/>
            <person name="Floudas D."/>
            <person name="Sun H."/>
            <person name="Yadav J.S."/>
            <person name="Pangilinan J."/>
            <person name="Larsson K.H."/>
            <person name="Matsuura K."/>
            <person name="Barry K."/>
            <person name="Labutti K."/>
            <person name="Kuo R."/>
            <person name="Ohm R.A."/>
            <person name="Bhattacharya S.S."/>
            <person name="Shirouzu T."/>
            <person name="Yoshinaga Y."/>
            <person name="Martin F.M."/>
            <person name="Grigoriev I.V."/>
            <person name="Hibbett D.S."/>
        </authorList>
    </citation>
    <scope>NUCLEOTIDE SEQUENCE [LARGE SCALE GENOMIC DNA]</scope>
    <source>
        <strain evidence="7 8">HHB12029</strain>
    </source>
</reference>
<dbReference type="STRING" id="1314781.A0A165D0A3"/>
<dbReference type="OrthoDB" id="3231000at2759"/>
<dbReference type="Gene3D" id="1.20.58.340">
    <property type="entry name" value="Magnesium transport protein CorA, transmembrane region"/>
    <property type="match status" value="1"/>
</dbReference>
<proteinExistence type="predicted"/>
<dbReference type="GO" id="GO:0005886">
    <property type="term" value="C:plasma membrane"/>
    <property type="evidence" value="ECO:0007669"/>
    <property type="project" value="UniProtKB-SubCell"/>
</dbReference>
<keyword evidence="3" id="KW-1133">Transmembrane helix</keyword>
<gene>
    <name evidence="7" type="ORF">EXIGLDRAFT_842848</name>
</gene>
<keyword evidence="2" id="KW-0812">Transmembrane</keyword>
<keyword evidence="4" id="KW-0472">Membrane</keyword>
<dbReference type="EMBL" id="KV426265">
    <property type="protein sequence ID" value="KZV83555.1"/>
    <property type="molecule type" value="Genomic_DNA"/>
</dbReference>
<keyword evidence="5" id="KW-0175">Coiled coil</keyword>
<evidence type="ECO:0008006" key="9">
    <source>
        <dbReference type="Google" id="ProtNLM"/>
    </source>
</evidence>
<dbReference type="PANTHER" id="PTHR46494:SF1">
    <property type="entry name" value="CORA FAMILY METAL ION TRANSPORTER (EUROFUNG)"/>
    <property type="match status" value="1"/>
</dbReference>
<evidence type="ECO:0000313" key="8">
    <source>
        <dbReference type="Proteomes" id="UP000077266"/>
    </source>
</evidence>
<evidence type="ECO:0000256" key="6">
    <source>
        <dbReference type="SAM" id="MobiDB-lite"/>
    </source>
</evidence>
<feature type="compositionally biased region" description="Low complexity" evidence="6">
    <location>
        <begin position="624"/>
        <end position="635"/>
    </location>
</feature>
<feature type="region of interest" description="Disordered" evidence="6">
    <location>
        <begin position="1"/>
        <end position="43"/>
    </location>
</feature>
<dbReference type="GO" id="GO:0000287">
    <property type="term" value="F:magnesium ion binding"/>
    <property type="evidence" value="ECO:0007669"/>
    <property type="project" value="TreeGrafter"/>
</dbReference>
<dbReference type="SUPFAM" id="SSF144083">
    <property type="entry name" value="Magnesium transport protein CorA, transmembrane region"/>
    <property type="match status" value="1"/>
</dbReference>
<dbReference type="Pfam" id="PF01544">
    <property type="entry name" value="CorA"/>
    <property type="match status" value="1"/>
</dbReference>
<evidence type="ECO:0000256" key="5">
    <source>
        <dbReference type="SAM" id="Coils"/>
    </source>
</evidence>
<evidence type="ECO:0000256" key="1">
    <source>
        <dbReference type="ARBA" id="ARBA00004651"/>
    </source>
</evidence>
<feature type="region of interest" description="Disordered" evidence="6">
    <location>
        <begin position="619"/>
        <end position="652"/>
    </location>
</feature>
<accession>A0A165D0A3</accession>
<dbReference type="InterPro" id="IPR002523">
    <property type="entry name" value="MgTranspt_CorA/ZnTranspt_ZntB"/>
</dbReference>
<evidence type="ECO:0000313" key="7">
    <source>
        <dbReference type="EMBL" id="KZV83555.1"/>
    </source>
</evidence>
<name>A0A165D0A3_EXIGL</name>
<dbReference type="GO" id="GO:0050897">
    <property type="term" value="F:cobalt ion binding"/>
    <property type="evidence" value="ECO:0007669"/>
    <property type="project" value="TreeGrafter"/>
</dbReference>
<dbReference type="Proteomes" id="UP000077266">
    <property type="component" value="Unassembled WGS sequence"/>
</dbReference>
<dbReference type="InParanoid" id="A0A165D0A3"/>
<evidence type="ECO:0000256" key="4">
    <source>
        <dbReference type="ARBA" id="ARBA00023136"/>
    </source>
</evidence>
<dbReference type="AlphaFoldDB" id="A0A165D0A3"/>
<keyword evidence="8" id="KW-1185">Reference proteome</keyword>
<evidence type="ECO:0000256" key="2">
    <source>
        <dbReference type="ARBA" id="ARBA00022692"/>
    </source>
</evidence>
<protein>
    <recommendedName>
        <fullName evidence="9">Cora-domain-containing protein</fullName>
    </recommendedName>
</protein>
<dbReference type="GO" id="GO:0015095">
    <property type="term" value="F:magnesium ion transmembrane transporter activity"/>
    <property type="evidence" value="ECO:0007669"/>
    <property type="project" value="TreeGrafter"/>
</dbReference>
<feature type="compositionally biased region" description="Basic and acidic residues" evidence="6">
    <location>
        <begin position="70"/>
        <end position="80"/>
    </location>
</feature>
<organism evidence="7 8">
    <name type="scientific">Exidia glandulosa HHB12029</name>
    <dbReference type="NCBI Taxonomy" id="1314781"/>
    <lineage>
        <taxon>Eukaryota</taxon>
        <taxon>Fungi</taxon>
        <taxon>Dikarya</taxon>
        <taxon>Basidiomycota</taxon>
        <taxon>Agaricomycotina</taxon>
        <taxon>Agaricomycetes</taxon>
        <taxon>Auriculariales</taxon>
        <taxon>Exidiaceae</taxon>
        <taxon>Exidia</taxon>
    </lineage>
</organism>
<sequence length="700" mass="79743">MGSSPRPIVLKLSDSPVDAPQRTSDSRLRLPPPPSSFDLRSSTSTRVTPLLHRFGPSGPWPWTSFSGVRTPRENADDIPSRKTTRGIRPSTTADTDQSSDHEWRYYPASHFPNWTDGILRRSGLLEILEKDDVSQTNVRTIDLLASGHFRTGPTFSGMQLQELWQFLLEDPSPEIRVTCYFVEDLSGPIMQMLGVTYDCEPFYFAAAQNDIATRYQEDIVLGKQDHITITLPFLRAIDSSIYNQSADLKDEEELEELIDVQTPLSLVSPDGPDQTLLVDLLALHMVRAGDESTLIVTLPQAKYWLTTSAAEMQERVLLAGKGVYWSGILQQTKDPTFMIVIMLWHALYAWDEAMAVLYEHICYLERRVMIKFNASDIWLTRELHIIRAMLLHYETLLTEFHKTARFVLAHPNPALEALVSDPEDRKRSEALMKKECDNILSEIERLQNQKEMQEQRVKNVLDLVFSTLSVKETEQSLSQGWVMQQLTYVTMAFLPATFVATVFGMNLTEFVGPTNLNWKHFVEATIPLSVGTVWLMIALQHKMHEPSTSIFFHLLWPFMRTIEWLLSKRKRGLLRSATTVVVDPTLLERMEFDEESVQEDGKDTSRARVTRYWGWRPARSDTGSAASTRAPSRATFHSRPASPHSVRSLPTNAAPGLQQFMDAYDQQNEKPWGNARLRRLFGRSGRTQVQRANTLSALQS</sequence>
<feature type="region of interest" description="Disordered" evidence="6">
    <location>
        <begin position="63"/>
        <end position="99"/>
    </location>
</feature>
<dbReference type="InterPro" id="IPR045863">
    <property type="entry name" value="CorA_TM1_TM2"/>
</dbReference>
<dbReference type="GO" id="GO:0015087">
    <property type="term" value="F:cobalt ion transmembrane transporter activity"/>
    <property type="evidence" value="ECO:0007669"/>
    <property type="project" value="TreeGrafter"/>
</dbReference>
<dbReference type="PANTHER" id="PTHR46494">
    <property type="entry name" value="CORA FAMILY METAL ION TRANSPORTER (EUROFUNG)"/>
    <property type="match status" value="1"/>
</dbReference>
<feature type="coiled-coil region" evidence="5">
    <location>
        <begin position="429"/>
        <end position="463"/>
    </location>
</feature>